<dbReference type="NCBIfam" id="TIGR00237">
    <property type="entry name" value="xseA"/>
    <property type="match status" value="1"/>
</dbReference>
<comment type="catalytic activity">
    <reaction evidence="5 6">
        <text>Exonucleolytic cleavage in either 5'- to 3'- or 3'- to 5'-direction to yield nucleoside 5'-phosphates.</text>
        <dbReference type="EC" id="3.1.11.6"/>
    </reaction>
</comment>
<dbReference type="PANTHER" id="PTHR30008">
    <property type="entry name" value="EXODEOXYRIBONUCLEASE 7 LARGE SUBUNIT"/>
    <property type="match status" value="1"/>
</dbReference>
<evidence type="ECO:0000256" key="7">
    <source>
        <dbReference type="SAM" id="MobiDB-lite"/>
    </source>
</evidence>
<feature type="compositionally biased region" description="Basic and acidic residues" evidence="7">
    <location>
        <begin position="500"/>
        <end position="511"/>
    </location>
</feature>
<dbReference type="InterPro" id="IPR025824">
    <property type="entry name" value="OB-fold_nuc-bd_dom"/>
</dbReference>
<comment type="subunit">
    <text evidence="5">Heterooligomer composed of large and small subunits.</text>
</comment>
<feature type="domain" description="OB-fold nucleic acid binding" evidence="9">
    <location>
        <begin position="9"/>
        <end position="101"/>
    </location>
</feature>
<accession>A0A9X2L9M0</accession>
<keyword evidence="2 5" id="KW-0540">Nuclease</keyword>
<dbReference type="Pfam" id="PF13742">
    <property type="entry name" value="tRNA_anti_2"/>
    <property type="match status" value="1"/>
</dbReference>
<feature type="domain" description="Exonuclease VII large subunit C-terminal" evidence="8">
    <location>
        <begin position="125"/>
        <end position="390"/>
    </location>
</feature>
<dbReference type="GO" id="GO:0003676">
    <property type="term" value="F:nucleic acid binding"/>
    <property type="evidence" value="ECO:0007669"/>
    <property type="project" value="InterPro"/>
</dbReference>
<dbReference type="Proteomes" id="UP001142610">
    <property type="component" value="Unassembled WGS sequence"/>
</dbReference>
<comment type="similarity">
    <text evidence="5 6">Belongs to the XseA family.</text>
</comment>
<evidence type="ECO:0000313" key="11">
    <source>
        <dbReference type="Proteomes" id="UP001142610"/>
    </source>
</evidence>
<sequence>MTTDNVPEYSVTELSGQLKRTIEDAYGYVRVRGELGRVTRAGSGHVYLDLKDDRAVLSSVMWKGTAQRQTVKPEQGMEVVATGRLTTFPGQSRYQLVIDTLAPAGAGALMALYEERKKKLAAEGLFDPARKRAIPKLPRRIGVVTSPSGAVIRDILHRLRDRYPSHVIVWPTLVQGERAAAGIVCGIKGLAALPEDQRPDTIIVARGGGSLEDLWCFNDEEVARAAAASPIPLISAVGHETDTTLIDFAADLRAPTPTAAAELAVPVRSELLSQVRQLGLSLEQKLAAKTEARGLALRSAARALGGPSSVLDTPAQRLDLAASALGRAIATSGERAGARLAQVTPRLQPSLLFRPVERQEAELSRRTVRLRPSLLTERADRRGERLTAAAPRLPRAALGIERRARDRLSAAKLRRSAVSTRLDRASEGLTGLSARLPVLASSQLRTLEDRLSQTGRLLQSMSYRGVLERGFALVTGPEGAVVTSAKAAKKAGALTLTFADGEHQVGTDPARRGKTKPPGQKTDQQKLF</sequence>
<dbReference type="RefSeq" id="WP_256619535.1">
    <property type="nucleotide sequence ID" value="NZ_JANIBC010000006.1"/>
</dbReference>
<evidence type="ECO:0000256" key="1">
    <source>
        <dbReference type="ARBA" id="ARBA00022490"/>
    </source>
</evidence>
<dbReference type="GO" id="GO:0006308">
    <property type="term" value="P:DNA catabolic process"/>
    <property type="evidence" value="ECO:0007669"/>
    <property type="project" value="UniProtKB-UniRule"/>
</dbReference>
<evidence type="ECO:0000256" key="6">
    <source>
        <dbReference type="RuleBase" id="RU004355"/>
    </source>
</evidence>
<dbReference type="EMBL" id="JANIBC010000006">
    <property type="protein sequence ID" value="MCQ8185646.1"/>
    <property type="molecule type" value="Genomic_DNA"/>
</dbReference>
<name>A0A9X2L9M0_9PROT</name>
<evidence type="ECO:0000256" key="3">
    <source>
        <dbReference type="ARBA" id="ARBA00022801"/>
    </source>
</evidence>
<proteinExistence type="inferred from homology"/>
<evidence type="ECO:0000259" key="9">
    <source>
        <dbReference type="Pfam" id="PF13742"/>
    </source>
</evidence>
<dbReference type="EC" id="3.1.11.6" evidence="5"/>
<feature type="region of interest" description="Disordered" evidence="7">
    <location>
        <begin position="500"/>
        <end position="528"/>
    </location>
</feature>
<dbReference type="HAMAP" id="MF_00378">
    <property type="entry name" value="Exonuc_7_L"/>
    <property type="match status" value="1"/>
</dbReference>
<evidence type="ECO:0000259" key="8">
    <source>
        <dbReference type="Pfam" id="PF02601"/>
    </source>
</evidence>
<gene>
    <name evidence="5 10" type="primary">xseA</name>
    <name evidence="10" type="ORF">NOG11_09580</name>
</gene>
<protein>
    <recommendedName>
        <fullName evidence="5">Exodeoxyribonuclease 7 large subunit</fullName>
        <ecNumber evidence="5">3.1.11.6</ecNumber>
    </recommendedName>
    <alternativeName>
        <fullName evidence="5">Exodeoxyribonuclease VII large subunit</fullName>
        <shortName evidence="5">Exonuclease VII large subunit</shortName>
    </alternativeName>
</protein>
<dbReference type="GO" id="GO:0008855">
    <property type="term" value="F:exodeoxyribonuclease VII activity"/>
    <property type="evidence" value="ECO:0007669"/>
    <property type="project" value="UniProtKB-UniRule"/>
</dbReference>
<dbReference type="Pfam" id="PF02601">
    <property type="entry name" value="Exonuc_VII_L"/>
    <property type="match status" value="1"/>
</dbReference>
<dbReference type="CDD" id="cd04489">
    <property type="entry name" value="ExoVII_LU_OBF"/>
    <property type="match status" value="1"/>
</dbReference>
<dbReference type="GO" id="GO:0005737">
    <property type="term" value="C:cytoplasm"/>
    <property type="evidence" value="ECO:0007669"/>
    <property type="project" value="UniProtKB-SubCell"/>
</dbReference>
<comment type="function">
    <text evidence="5">Bidirectionally degrades single-stranded DNA into large acid-insoluble oligonucleotides, which are then degraded further into small acid-soluble oligonucleotides.</text>
</comment>
<evidence type="ECO:0000256" key="2">
    <source>
        <dbReference type="ARBA" id="ARBA00022722"/>
    </source>
</evidence>
<evidence type="ECO:0000256" key="4">
    <source>
        <dbReference type="ARBA" id="ARBA00022839"/>
    </source>
</evidence>
<dbReference type="AlphaFoldDB" id="A0A9X2L9M0"/>
<dbReference type="InterPro" id="IPR020579">
    <property type="entry name" value="Exonuc_VII_lsu_C"/>
</dbReference>
<keyword evidence="1 5" id="KW-0963">Cytoplasm</keyword>
<evidence type="ECO:0000256" key="5">
    <source>
        <dbReference type="HAMAP-Rule" id="MF_00378"/>
    </source>
</evidence>
<keyword evidence="4 5" id="KW-0269">Exonuclease</keyword>
<dbReference type="PANTHER" id="PTHR30008:SF0">
    <property type="entry name" value="EXODEOXYRIBONUCLEASE 7 LARGE SUBUNIT"/>
    <property type="match status" value="1"/>
</dbReference>
<keyword evidence="11" id="KW-1185">Reference proteome</keyword>
<evidence type="ECO:0000313" key="10">
    <source>
        <dbReference type="EMBL" id="MCQ8185646.1"/>
    </source>
</evidence>
<comment type="subcellular location">
    <subcellularLocation>
        <location evidence="5 6">Cytoplasm</location>
    </subcellularLocation>
</comment>
<reference evidence="10" key="1">
    <citation type="submission" date="2022-07" db="EMBL/GenBank/DDBJ databases">
        <title>Parvularcula maris sp. nov., an algicidal bacterium isolated from seawater.</title>
        <authorList>
            <person name="Li F."/>
        </authorList>
    </citation>
    <scope>NUCLEOTIDE SEQUENCE</scope>
    <source>
        <strain evidence="10">BGMRC 0090</strain>
    </source>
</reference>
<dbReference type="GO" id="GO:0009318">
    <property type="term" value="C:exodeoxyribonuclease VII complex"/>
    <property type="evidence" value="ECO:0007669"/>
    <property type="project" value="UniProtKB-UniRule"/>
</dbReference>
<keyword evidence="3 5" id="KW-0378">Hydrolase</keyword>
<comment type="caution">
    <text evidence="10">The sequence shown here is derived from an EMBL/GenBank/DDBJ whole genome shotgun (WGS) entry which is preliminary data.</text>
</comment>
<dbReference type="InterPro" id="IPR003753">
    <property type="entry name" value="Exonuc_VII_L"/>
</dbReference>
<organism evidence="10 11">
    <name type="scientific">Parvularcula maris</name>
    <dbReference type="NCBI Taxonomy" id="2965077"/>
    <lineage>
        <taxon>Bacteria</taxon>
        <taxon>Pseudomonadati</taxon>
        <taxon>Pseudomonadota</taxon>
        <taxon>Alphaproteobacteria</taxon>
        <taxon>Parvularculales</taxon>
        <taxon>Parvularculaceae</taxon>
        <taxon>Parvularcula</taxon>
    </lineage>
</organism>